<evidence type="ECO:0000256" key="18">
    <source>
        <dbReference type="ARBA" id="ARBA00022786"/>
    </source>
</evidence>
<comment type="catalytic activity">
    <reaction evidence="1">
        <text>Thiol-dependent hydrolysis of ester, thioester, amide, peptide and isopeptide bonds formed by the C-terminal Gly of ubiquitin (a 76-residue protein attached to proteins as an intracellular targeting signal).</text>
        <dbReference type="EC" id="3.4.19.12"/>
    </reaction>
</comment>
<name>A0A9D3QD51_MEGAT</name>
<keyword evidence="25" id="KW-0966">Cell projection</keyword>
<dbReference type="PROSITE" id="PS00972">
    <property type="entry name" value="USP_1"/>
    <property type="match status" value="1"/>
</dbReference>
<evidence type="ECO:0000256" key="24">
    <source>
        <dbReference type="ARBA" id="ARBA00023136"/>
    </source>
</evidence>
<evidence type="ECO:0000256" key="4">
    <source>
        <dbReference type="ARBA" id="ARBA00004300"/>
    </source>
</evidence>
<dbReference type="CDD" id="cd02670">
    <property type="entry name" value="Peptidase_C19N"/>
    <property type="match status" value="1"/>
</dbReference>
<keyword evidence="23" id="KW-0391">Immunity</keyword>
<dbReference type="InterPro" id="IPR038765">
    <property type="entry name" value="Papain-like_cys_pep_sf"/>
</dbReference>
<gene>
    <name evidence="33" type="ORF">MATL_G00033130</name>
</gene>
<evidence type="ECO:0000256" key="27">
    <source>
        <dbReference type="ARBA" id="ARBA00031094"/>
    </source>
</evidence>
<evidence type="ECO:0000256" key="11">
    <source>
        <dbReference type="ARBA" id="ARBA00022490"/>
    </source>
</evidence>
<dbReference type="GO" id="GO:0005819">
    <property type="term" value="C:spindle"/>
    <property type="evidence" value="ECO:0007669"/>
    <property type="project" value="UniProtKB-SubCell"/>
</dbReference>
<evidence type="ECO:0000256" key="5">
    <source>
        <dbReference type="ARBA" id="ARBA00004413"/>
    </source>
</evidence>
<keyword evidence="15" id="KW-0879">Wnt signaling pathway</keyword>
<evidence type="ECO:0000313" key="34">
    <source>
        <dbReference type="Proteomes" id="UP001046870"/>
    </source>
</evidence>
<evidence type="ECO:0000256" key="25">
    <source>
        <dbReference type="ARBA" id="ARBA00023273"/>
    </source>
</evidence>
<feature type="domain" description="CAP-Gly" evidence="32">
    <location>
        <begin position="343"/>
        <end position="385"/>
    </location>
</feature>
<keyword evidence="34" id="KW-1185">Reference proteome</keyword>
<dbReference type="EMBL" id="JAFDVH010000002">
    <property type="protein sequence ID" value="KAG7488291.1"/>
    <property type="molecule type" value="Genomic_DNA"/>
</dbReference>
<keyword evidence="12" id="KW-0597">Phosphoprotein</keyword>
<evidence type="ECO:0000259" key="31">
    <source>
        <dbReference type="PROSITE" id="PS50235"/>
    </source>
</evidence>
<evidence type="ECO:0000256" key="1">
    <source>
        <dbReference type="ARBA" id="ARBA00000707"/>
    </source>
</evidence>
<evidence type="ECO:0000256" key="16">
    <source>
        <dbReference type="ARBA" id="ARBA00022701"/>
    </source>
</evidence>
<evidence type="ECO:0000256" key="19">
    <source>
        <dbReference type="ARBA" id="ARBA00022801"/>
    </source>
</evidence>
<sequence>MFFSPASNLSLLRGGDLSRTVKVMDSSDKNMYFIIVENLPYPYERHRAGHLCYIEESRYVSKIKNTETLEYLPVKCFGTSVERDVKVAAIQPLSVQEAELLQALGEDGERIRAFREREWLDHALTLKKDSQVKVEVEGEWCQGVIRYIGAITEKKYPDPITGSYFGIELQGKDKGKGQCDGQFSGKRHFTCGKDCGVFAPFTRVKPMATKSQDPLKAQQAPPRDVKEPLTTGDRVTFFTDDDRSRNGMVMALEQKENKTFVRISPDVDEIGDNGESISIPLDYVIREDMLSPGTSSMLSPDGADPGPWLSSDGEQGIHLSLDSVVEVDLSPGRTVYGTVRWIGNLPGMEGTRVGLELEEDVGVSDGTFKGQRLFSCAPKKGLFVKLVSCRPDSRFQTPSEKEGPLSALNRHTDRALSRVECGTVAPLSSEEALQRLVGKMKGIQGHCNSCYMDSALFSLFSCSSVLDSLLFKSTKQRDAPIQTILLQDIVNPLRRDGFVPSMNVMNLRQQLQKGGHSDDTFTTEEKDPEEFLSLIMHRILSLEPLLKLSTGEKIQEGYCYQIFLDQNHSLVLPTVQQLLEHSFQSAGLRLAEIPSCLILQMPRLGKKFKMFSKIIPSLELDITDLLSESPQECILCGLLASVECTDCFRDPTYGNTGFKQFCSVCSKQVHAHPQRRSHKPSAIRLPEGYPPAGSPYAPPREKLQLFAVLCIETSHYVAFVRHGPGSRDWIFFDSMADRQGDQNGFNIPTVWACPEVGRYLEMPLAELATQVPREMEGVAKRLFCDAYMYLYQSPSMALYR</sequence>
<dbReference type="EC" id="3.4.19.12" evidence="8"/>
<dbReference type="GO" id="GO:0006508">
    <property type="term" value="P:proteolysis"/>
    <property type="evidence" value="ECO:0007669"/>
    <property type="project" value="UniProtKB-KW"/>
</dbReference>
<organism evidence="33 34">
    <name type="scientific">Megalops atlanticus</name>
    <name type="common">Tarpon</name>
    <name type="synonym">Clupea gigantea</name>
    <dbReference type="NCBI Taxonomy" id="7932"/>
    <lineage>
        <taxon>Eukaryota</taxon>
        <taxon>Metazoa</taxon>
        <taxon>Chordata</taxon>
        <taxon>Craniata</taxon>
        <taxon>Vertebrata</taxon>
        <taxon>Euteleostomi</taxon>
        <taxon>Actinopterygii</taxon>
        <taxon>Neopterygii</taxon>
        <taxon>Teleostei</taxon>
        <taxon>Elopiformes</taxon>
        <taxon>Megalopidae</taxon>
        <taxon>Megalops</taxon>
    </lineage>
</organism>
<feature type="domain" description="CAP-Gly" evidence="32">
    <location>
        <begin position="162"/>
        <end position="200"/>
    </location>
</feature>
<evidence type="ECO:0000256" key="2">
    <source>
        <dbReference type="ARBA" id="ARBA00004120"/>
    </source>
</evidence>
<evidence type="ECO:0000256" key="13">
    <source>
        <dbReference type="ARBA" id="ARBA00022588"/>
    </source>
</evidence>
<keyword evidence="13" id="KW-0399">Innate immunity</keyword>
<dbReference type="Gene3D" id="3.90.70.10">
    <property type="entry name" value="Cysteine proteinases"/>
    <property type="match status" value="1"/>
</dbReference>
<evidence type="ECO:0000259" key="32">
    <source>
        <dbReference type="PROSITE" id="PS50245"/>
    </source>
</evidence>
<keyword evidence="24" id="KW-0472">Membrane</keyword>
<keyword evidence="19" id="KW-0378">Hydrolase</keyword>
<evidence type="ECO:0000256" key="26">
    <source>
        <dbReference type="ARBA" id="ARBA00030882"/>
    </source>
</evidence>
<accession>A0A9D3QD51</accession>
<dbReference type="InterPro" id="IPR036859">
    <property type="entry name" value="CAP-Gly_dom_sf"/>
</dbReference>
<proteinExistence type="inferred from homology"/>
<evidence type="ECO:0000256" key="23">
    <source>
        <dbReference type="ARBA" id="ARBA00022859"/>
    </source>
</evidence>
<evidence type="ECO:0000256" key="6">
    <source>
        <dbReference type="ARBA" id="ARBA00004556"/>
    </source>
</evidence>
<dbReference type="AlphaFoldDB" id="A0A9D3QD51"/>
<evidence type="ECO:0000256" key="3">
    <source>
        <dbReference type="ARBA" id="ARBA00004186"/>
    </source>
</evidence>
<evidence type="ECO:0000256" key="14">
    <source>
        <dbReference type="ARBA" id="ARBA00022670"/>
    </source>
</evidence>
<dbReference type="GO" id="GO:0048471">
    <property type="term" value="C:perinuclear region of cytoplasm"/>
    <property type="evidence" value="ECO:0007669"/>
    <property type="project" value="UniProtKB-SubCell"/>
</dbReference>
<dbReference type="SMART" id="SM01052">
    <property type="entry name" value="CAP_GLY"/>
    <property type="match status" value="2"/>
</dbReference>
<dbReference type="GO" id="GO:0004843">
    <property type="term" value="F:cysteine-type deubiquitinase activity"/>
    <property type="evidence" value="ECO:0007669"/>
    <property type="project" value="UniProtKB-EC"/>
</dbReference>
<dbReference type="GO" id="GO:0005874">
    <property type="term" value="C:microtubule"/>
    <property type="evidence" value="ECO:0007669"/>
    <property type="project" value="UniProtKB-KW"/>
</dbReference>
<evidence type="ECO:0000256" key="10">
    <source>
        <dbReference type="ARBA" id="ARBA00022475"/>
    </source>
</evidence>
<dbReference type="Proteomes" id="UP001046870">
    <property type="component" value="Chromosome 2"/>
</dbReference>
<comment type="caution">
    <text evidence="33">The sequence shown here is derived from an EMBL/GenBank/DDBJ whole genome shotgun (WGS) entry which is preliminary data.</text>
</comment>
<evidence type="ECO:0000313" key="33">
    <source>
        <dbReference type="EMBL" id="KAG7488291.1"/>
    </source>
</evidence>
<dbReference type="FunFam" id="2.30.30.190:FF:000021">
    <property type="entry name" value="Cylindromatosis (turban tumor syndrome), like"/>
    <property type="match status" value="1"/>
</dbReference>
<evidence type="ECO:0000256" key="30">
    <source>
        <dbReference type="SAM" id="MobiDB-lite"/>
    </source>
</evidence>
<reference evidence="33" key="1">
    <citation type="submission" date="2021-01" db="EMBL/GenBank/DDBJ databases">
        <authorList>
            <person name="Zahm M."/>
            <person name="Roques C."/>
            <person name="Cabau C."/>
            <person name="Klopp C."/>
            <person name="Donnadieu C."/>
            <person name="Jouanno E."/>
            <person name="Lampietro C."/>
            <person name="Louis A."/>
            <person name="Herpin A."/>
            <person name="Echchiki A."/>
            <person name="Berthelot C."/>
            <person name="Parey E."/>
            <person name="Roest-Crollius H."/>
            <person name="Braasch I."/>
            <person name="Postlethwait J."/>
            <person name="Bobe J."/>
            <person name="Montfort J."/>
            <person name="Bouchez O."/>
            <person name="Begum T."/>
            <person name="Mejri S."/>
            <person name="Adams A."/>
            <person name="Chen W.-J."/>
            <person name="Guiguen Y."/>
        </authorList>
    </citation>
    <scope>NUCLEOTIDE SEQUENCE</scope>
    <source>
        <strain evidence="33">YG-15Mar2019-1</strain>
        <tissue evidence="33">Brain</tissue>
    </source>
</reference>
<evidence type="ECO:0000256" key="7">
    <source>
        <dbReference type="ARBA" id="ARBA00009085"/>
    </source>
</evidence>
<keyword evidence="22" id="KW-0832">Ubl conjugation</keyword>
<dbReference type="Gene3D" id="2.30.30.190">
    <property type="entry name" value="CAP Gly-rich-like domain"/>
    <property type="match status" value="2"/>
</dbReference>
<keyword evidence="17" id="KW-0479">Metal-binding</keyword>
<dbReference type="InterPro" id="IPR001394">
    <property type="entry name" value="Peptidase_C19_UCH"/>
</dbReference>
<dbReference type="GO" id="GO:0016055">
    <property type="term" value="P:Wnt signaling pathway"/>
    <property type="evidence" value="ECO:0007669"/>
    <property type="project" value="UniProtKB-KW"/>
</dbReference>
<feature type="domain" description="USP" evidence="31">
    <location>
        <begin position="441"/>
        <end position="794"/>
    </location>
</feature>
<dbReference type="GO" id="GO:0016579">
    <property type="term" value="P:protein deubiquitination"/>
    <property type="evidence" value="ECO:0007669"/>
    <property type="project" value="InterPro"/>
</dbReference>
<keyword evidence="16" id="KW-0493">Microtubule</keyword>
<dbReference type="FunFam" id="3.90.70.10:FF:000009">
    <property type="entry name" value="Putative ubiquitin carboxyl-terminal hydrolase CYLD"/>
    <property type="match status" value="1"/>
</dbReference>
<keyword evidence="20" id="KW-0788">Thiol protease</keyword>
<dbReference type="GO" id="GO:0005813">
    <property type="term" value="C:centrosome"/>
    <property type="evidence" value="ECO:0007669"/>
    <property type="project" value="UniProtKB-SubCell"/>
</dbReference>
<evidence type="ECO:0000256" key="21">
    <source>
        <dbReference type="ARBA" id="ARBA00022833"/>
    </source>
</evidence>
<dbReference type="Pfam" id="PF01302">
    <property type="entry name" value="CAP_GLY"/>
    <property type="match status" value="2"/>
</dbReference>
<evidence type="ECO:0000256" key="8">
    <source>
        <dbReference type="ARBA" id="ARBA00012759"/>
    </source>
</evidence>
<keyword evidence="21" id="KW-0862">Zinc</keyword>
<evidence type="ECO:0000256" key="15">
    <source>
        <dbReference type="ARBA" id="ARBA00022687"/>
    </source>
</evidence>
<protein>
    <recommendedName>
        <fullName evidence="9">Ubiquitin carboxyl-terminal hydrolase CYLD</fullName>
        <ecNumber evidence="8">3.4.19.12</ecNumber>
    </recommendedName>
    <alternativeName>
        <fullName evidence="26">Deubiquitinating enzyme CYLD</fullName>
    </alternativeName>
    <alternativeName>
        <fullName evidence="27">Ubiquitin thioesterase CYLD</fullName>
    </alternativeName>
    <alternativeName>
        <fullName evidence="28">Ubiquitin-specific-processing protease CYLD</fullName>
    </alternativeName>
</protein>
<keyword evidence="14" id="KW-0645">Protease</keyword>
<dbReference type="SUPFAM" id="SSF54001">
    <property type="entry name" value="Cysteine proteinases"/>
    <property type="match status" value="1"/>
</dbReference>
<dbReference type="GO" id="GO:0005886">
    <property type="term" value="C:plasma membrane"/>
    <property type="evidence" value="ECO:0007669"/>
    <property type="project" value="UniProtKB-SubCell"/>
</dbReference>
<dbReference type="PROSITE" id="PS50235">
    <property type="entry name" value="USP_3"/>
    <property type="match status" value="1"/>
</dbReference>
<evidence type="ECO:0000256" key="12">
    <source>
        <dbReference type="ARBA" id="ARBA00022553"/>
    </source>
</evidence>
<dbReference type="PANTHER" id="PTHR11830">
    <property type="entry name" value="40S RIBOSOMAL PROTEIN S3A"/>
    <property type="match status" value="1"/>
</dbReference>
<dbReference type="Pfam" id="PF00443">
    <property type="entry name" value="UCH"/>
    <property type="match status" value="1"/>
</dbReference>
<feature type="region of interest" description="Disordered" evidence="30">
    <location>
        <begin position="209"/>
        <end position="229"/>
    </location>
</feature>
<dbReference type="GO" id="GO:0046872">
    <property type="term" value="F:metal ion binding"/>
    <property type="evidence" value="ECO:0007669"/>
    <property type="project" value="UniProtKB-KW"/>
</dbReference>
<dbReference type="GO" id="GO:0045087">
    <property type="term" value="P:innate immune response"/>
    <property type="evidence" value="ECO:0007669"/>
    <property type="project" value="UniProtKB-KW"/>
</dbReference>
<dbReference type="InterPro" id="IPR018200">
    <property type="entry name" value="USP_CS"/>
</dbReference>
<evidence type="ECO:0000256" key="9">
    <source>
        <dbReference type="ARBA" id="ARBA00018699"/>
    </source>
</evidence>
<evidence type="ECO:0000256" key="22">
    <source>
        <dbReference type="ARBA" id="ARBA00022843"/>
    </source>
</evidence>
<dbReference type="OrthoDB" id="6287070at2759"/>
<evidence type="ECO:0000256" key="17">
    <source>
        <dbReference type="ARBA" id="ARBA00022723"/>
    </source>
</evidence>
<dbReference type="InterPro" id="IPR028889">
    <property type="entry name" value="USP"/>
</dbReference>
<dbReference type="InterPro" id="IPR000938">
    <property type="entry name" value="CAP-Gly_domain"/>
</dbReference>
<dbReference type="SUPFAM" id="SSF74924">
    <property type="entry name" value="Cap-Gly domain"/>
    <property type="match status" value="2"/>
</dbReference>
<keyword evidence="10" id="KW-1003">Cell membrane</keyword>
<evidence type="ECO:0000256" key="28">
    <source>
        <dbReference type="ARBA" id="ARBA00032487"/>
    </source>
</evidence>
<keyword evidence="11" id="KW-0963">Cytoplasm</keyword>
<keyword evidence="18" id="KW-0833">Ubl conjugation pathway</keyword>
<evidence type="ECO:0000256" key="20">
    <source>
        <dbReference type="ARBA" id="ARBA00022807"/>
    </source>
</evidence>
<dbReference type="PROSITE" id="PS50245">
    <property type="entry name" value="CAP_GLY_2"/>
    <property type="match status" value="2"/>
</dbReference>
<evidence type="ECO:0000256" key="29">
    <source>
        <dbReference type="ARBA" id="ARBA00046580"/>
    </source>
</evidence>
<comment type="subunit">
    <text evidence="29">Interacts (via CAP-Gly domain) with IKBKG/NEMO (via proline-rich C-terminal region). Interacts with TRAF2 and TRIP. Interacts with PLK1, DVL1, DVL3, MAVS, TBK1, IKKE and RIGI. Interacts (via CAP-Gly domain) with microtubules. Interacts with HDAC6 and BCL3. Interacts with MAP3K7. Identified in a complex with TRAF6 and SQSTM1. Interacts with OPTN and SQSTM1. Interacts with CEP350. Interacts with RNF31; the interaction is indirect and is mediated via SPATA2. Interacts with SPATA2 (via the PUB domain); the interaction is direct and recruits CYLD to the LUBAC complex, thereby regulating TNF-alpha-induced necroptosis.</text>
</comment>
<comment type="subcellular location">
    <subcellularLocation>
        <location evidence="5">Cell membrane</location>
        <topology evidence="5">Peripheral membrane protein</topology>
        <orientation evidence="5">Cytoplasmic side</orientation>
    </subcellularLocation>
    <subcellularLocation>
        <location evidence="2">Cytoplasm</location>
        <location evidence="2">Cytoskeleton</location>
        <location evidence="2">Cilium basal body</location>
    </subcellularLocation>
    <subcellularLocation>
        <location evidence="4">Cytoplasm</location>
        <location evidence="4">Cytoskeleton</location>
        <location evidence="4">Microtubule organizing center</location>
        <location evidence="4">Centrosome</location>
    </subcellularLocation>
    <subcellularLocation>
        <location evidence="3">Cytoplasm</location>
        <location evidence="3">Cytoskeleton</location>
        <location evidence="3">Spindle</location>
    </subcellularLocation>
    <subcellularLocation>
        <location evidence="6">Cytoplasm</location>
        <location evidence="6">Perinuclear region</location>
    </subcellularLocation>
</comment>
<comment type="similarity">
    <text evidence="7">Belongs to the peptidase C19 family.</text>
</comment>